<dbReference type="KEGG" id="dbr:Deba_3179"/>
<feature type="signal peptide" evidence="1">
    <location>
        <begin position="1"/>
        <end position="22"/>
    </location>
</feature>
<dbReference type="AlphaFoldDB" id="E1QLU7"/>
<accession>E1QLU7</accession>
<dbReference type="Proteomes" id="UP000009047">
    <property type="component" value="Chromosome"/>
</dbReference>
<dbReference type="eggNOG" id="ENOG503310E">
    <property type="taxonomic scope" value="Bacteria"/>
</dbReference>
<proteinExistence type="predicted"/>
<organism evidence="2 3">
    <name type="scientific">Desulfarculus baarsii (strain ATCC 33931 / DSM 2075 / LMG 7858 / VKM B-1802 / 2st14)</name>
    <dbReference type="NCBI Taxonomy" id="644282"/>
    <lineage>
        <taxon>Bacteria</taxon>
        <taxon>Pseudomonadati</taxon>
        <taxon>Thermodesulfobacteriota</taxon>
        <taxon>Desulfarculia</taxon>
        <taxon>Desulfarculales</taxon>
        <taxon>Desulfarculaceae</taxon>
        <taxon>Desulfarculus</taxon>
    </lineage>
</organism>
<keyword evidence="1" id="KW-0732">Signal</keyword>
<gene>
    <name evidence="2" type="ordered locus">Deba_3179</name>
</gene>
<protein>
    <recommendedName>
        <fullName evidence="4">Lipoprotein</fullName>
    </recommendedName>
</protein>
<evidence type="ECO:0000313" key="3">
    <source>
        <dbReference type="Proteomes" id="UP000009047"/>
    </source>
</evidence>
<reference evidence="2 3" key="1">
    <citation type="journal article" date="2010" name="Stand. Genomic Sci.">
        <title>Complete genome sequence of Desulfarculus baarsii type strain (2st14).</title>
        <authorList>
            <person name="Sun H."/>
            <person name="Spring S."/>
            <person name="Lapidus A."/>
            <person name="Davenport K."/>
            <person name="Del Rio T.G."/>
            <person name="Tice H."/>
            <person name="Nolan M."/>
            <person name="Copeland A."/>
            <person name="Cheng J.F."/>
            <person name="Lucas S."/>
            <person name="Tapia R."/>
            <person name="Goodwin L."/>
            <person name="Pitluck S."/>
            <person name="Ivanova N."/>
            <person name="Pagani I."/>
            <person name="Mavromatis K."/>
            <person name="Ovchinnikova G."/>
            <person name="Pati A."/>
            <person name="Chen A."/>
            <person name="Palaniappan K."/>
            <person name="Hauser L."/>
            <person name="Chang Y.J."/>
            <person name="Jeffries C.D."/>
            <person name="Detter J.C."/>
            <person name="Han C."/>
            <person name="Rohde M."/>
            <person name="Brambilla E."/>
            <person name="Goker M."/>
            <person name="Woyke T."/>
            <person name="Bristow J."/>
            <person name="Eisen J.A."/>
            <person name="Markowitz V."/>
            <person name="Hugenholtz P."/>
            <person name="Kyrpides N.C."/>
            <person name="Klenk H.P."/>
            <person name="Land M."/>
        </authorList>
    </citation>
    <scope>NUCLEOTIDE SEQUENCE [LARGE SCALE GENOMIC DNA]</scope>
    <source>
        <strain evidence="3">ATCC 33931 / DSM 2075 / LMG 7858 / VKM B-1802 / 2st14</strain>
    </source>
</reference>
<dbReference type="EMBL" id="CP002085">
    <property type="protein sequence ID" value="ADK86532.1"/>
    <property type="molecule type" value="Genomic_DNA"/>
</dbReference>
<dbReference type="PROSITE" id="PS51257">
    <property type="entry name" value="PROKAR_LIPOPROTEIN"/>
    <property type="match status" value="1"/>
</dbReference>
<evidence type="ECO:0008006" key="4">
    <source>
        <dbReference type="Google" id="ProtNLM"/>
    </source>
</evidence>
<evidence type="ECO:0000313" key="2">
    <source>
        <dbReference type="EMBL" id="ADK86532.1"/>
    </source>
</evidence>
<evidence type="ECO:0000256" key="1">
    <source>
        <dbReference type="SAM" id="SignalP"/>
    </source>
</evidence>
<feature type="chain" id="PRO_5003150211" description="Lipoprotein" evidence="1">
    <location>
        <begin position="23"/>
        <end position="229"/>
    </location>
</feature>
<dbReference type="STRING" id="644282.Deba_3179"/>
<keyword evidence="3" id="KW-1185">Reference proteome</keyword>
<dbReference type="Gene3D" id="3.40.50.10610">
    <property type="entry name" value="ABC-type transport auxiliary lipoprotein component"/>
    <property type="match status" value="1"/>
</dbReference>
<name>E1QLU7_DESB2</name>
<dbReference type="OrthoDB" id="5449868at2"/>
<dbReference type="HOGENOM" id="CLU_092437_0_0_7"/>
<dbReference type="RefSeq" id="WP_013259968.1">
    <property type="nucleotide sequence ID" value="NC_014365.1"/>
</dbReference>
<sequence length="229" mass="25160">MSRSKNILIAATLMLAMVLAVGCQPKAKGLSPREKKGFERLAVMPFIIAQPDNPDKPEATCAITGGCFNASDVPAEAPRILDRLLEKNLDKYCELPFVSADQTGLVAREALGRDVWLADRQDIADIGRRLKVDAVLVGAVYRWQERVGGPLAAERPAAVTFELALVTSADGSLLWTGNFDQAQQPLTDNWLNIEEYAQHGVQWFSVAQFADIGMNTLMKGFPFRKKKGK</sequence>